<protein>
    <submittedName>
        <fullName evidence="2">Maleylpyruvate isomerase family mycothiol-dependent enzyme</fullName>
    </submittedName>
</protein>
<proteinExistence type="predicted"/>
<organism evidence="2 3">
    <name type="scientific">Tsukamurella sputi</name>
    <dbReference type="NCBI Taxonomy" id="2591848"/>
    <lineage>
        <taxon>Bacteria</taxon>
        <taxon>Bacillati</taxon>
        <taxon>Actinomycetota</taxon>
        <taxon>Actinomycetes</taxon>
        <taxon>Mycobacteriales</taxon>
        <taxon>Tsukamurellaceae</taxon>
        <taxon>Tsukamurella</taxon>
    </lineage>
</organism>
<reference evidence="2 3" key="1">
    <citation type="submission" date="2019-06" db="EMBL/GenBank/DDBJ databases">
        <authorList>
            <person name="Teng J.L.L."/>
            <person name="Lee H.H."/>
            <person name="Lau S.K.P."/>
            <person name="Woo P.C.Y."/>
        </authorList>
    </citation>
    <scope>NUCLEOTIDE SEQUENCE [LARGE SCALE GENOMIC DNA]</scope>
    <source>
        <strain evidence="2 3">HKU70</strain>
    </source>
</reference>
<dbReference type="Gene3D" id="1.20.120.450">
    <property type="entry name" value="dinb family like domain"/>
    <property type="match status" value="1"/>
</dbReference>
<dbReference type="InterPro" id="IPR017517">
    <property type="entry name" value="Maleyloyr_isom"/>
</dbReference>
<dbReference type="GO" id="GO:0016853">
    <property type="term" value="F:isomerase activity"/>
    <property type="evidence" value="ECO:0007669"/>
    <property type="project" value="UniProtKB-KW"/>
</dbReference>
<dbReference type="NCBIfam" id="TIGR03083">
    <property type="entry name" value="maleylpyruvate isomerase family mycothiol-dependent enzyme"/>
    <property type="match status" value="1"/>
</dbReference>
<keyword evidence="3" id="KW-1185">Reference proteome</keyword>
<dbReference type="Pfam" id="PF11716">
    <property type="entry name" value="MDMPI_N"/>
    <property type="match status" value="1"/>
</dbReference>
<dbReference type="OrthoDB" id="5178565at2"/>
<dbReference type="RefSeq" id="WP_146437263.1">
    <property type="nucleotide sequence ID" value="NZ_VIGV01000010.1"/>
</dbReference>
<dbReference type="GO" id="GO:0046872">
    <property type="term" value="F:metal ion binding"/>
    <property type="evidence" value="ECO:0007669"/>
    <property type="project" value="InterPro"/>
</dbReference>
<dbReference type="AlphaFoldDB" id="A0A5C5RHW5"/>
<feature type="domain" description="Mycothiol-dependent maleylpyruvate isomerase metal-binding" evidence="1">
    <location>
        <begin position="10"/>
        <end position="94"/>
    </location>
</feature>
<gene>
    <name evidence="2" type="ORF">FK268_20210</name>
</gene>
<evidence type="ECO:0000313" key="3">
    <source>
        <dbReference type="Proteomes" id="UP000319792"/>
    </source>
</evidence>
<evidence type="ECO:0000313" key="2">
    <source>
        <dbReference type="EMBL" id="TWS22330.1"/>
    </source>
</evidence>
<dbReference type="EMBL" id="VIGV01000010">
    <property type="protein sequence ID" value="TWS22330.1"/>
    <property type="molecule type" value="Genomic_DNA"/>
</dbReference>
<evidence type="ECO:0000259" key="1">
    <source>
        <dbReference type="Pfam" id="PF11716"/>
    </source>
</evidence>
<reference evidence="2 3" key="2">
    <citation type="submission" date="2019-08" db="EMBL/GenBank/DDBJ databases">
        <title>Tsukamurella conjunctivitidis sp. nov., Tsukamurella assacharolytica sp. nov. and Tsukamurella sputae sp. nov. isolated from patients with conjunctivitis, bacteraemia (lymphoma) and respiratory infection (sputum) in Hong Kong.</title>
        <authorList>
            <person name="Fok K.M.N."/>
            <person name="Fong J.Y.H."/>
        </authorList>
    </citation>
    <scope>NUCLEOTIDE SEQUENCE [LARGE SCALE GENOMIC DNA]</scope>
    <source>
        <strain evidence="2 3">HKU70</strain>
    </source>
</reference>
<sequence>MIGSVRELATAECASLLELIETLTPDQWAAPSLCAGWTVRDVVAHHFSYDMLTPVQTARRVAAGLRYPGGPNALGIEHLGRLSNEELVETVRRHLDPRGIVTAFGCRVALTDSMHHQQDIRRPLGLTRTIPVERIVPALNFSIWAPPIRGVVHGRGVRLIADDLDWAFGRGPEVHGPGEAVLMALGGRGDALRDLTGPGRDRLARNLGVRL</sequence>
<dbReference type="InterPro" id="IPR024344">
    <property type="entry name" value="MDMPI_metal-binding"/>
</dbReference>
<accession>A0A5C5RHW5</accession>
<keyword evidence="2" id="KW-0413">Isomerase</keyword>
<name>A0A5C5RHW5_9ACTN</name>
<dbReference type="Proteomes" id="UP000319792">
    <property type="component" value="Unassembled WGS sequence"/>
</dbReference>
<dbReference type="InterPro" id="IPR034660">
    <property type="entry name" value="DinB/YfiT-like"/>
</dbReference>
<keyword evidence="2" id="KW-0670">Pyruvate</keyword>
<dbReference type="SUPFAM" id="SSF109854">
    <property type="entry name" value="DinB/YfiT-like putative metalloenzymes"/>
    <property type="match status" value="1"/>
</dbReference>
<comment type="caution">
    <text evidence="2">The sequence shown here is derived from an EMBL/GenBank/DDBJ whole genome shotgun (WGS) entry which is preliminary data.</text>
</comment>